<dbReference type="PANTHER" id="PTHR13356">
    <property type="entry name" value="OB FOLD NUCLEIC ACID BINDING PROTEIN-RELATED"/>
    <property type="match status" value="1"/>
</dbReference>
<evidence type="ECO:0000256" key="6">
    <source>
        <dbReference type="ARBA" id="ARBA00038163"/>
    </source>
</evidence>
<dbReference type="InterPro" id="IPR012340">
    <property type="entry name" value="NA-bd_OB-fold"/>
</dbReference>
<evidence type="ECO:0000313" key="9">
    <source>
        <dbReference type="EMBL" id="KAF6496589.1"/>
    </source>
</evidence>
<dbReference type="PANTHER" id="PTHR13356:SF3">
    <property type="entry name" value="SOSS COMPLEX SUBUNIT B1"/>
    <property type="match status" value="1"/>
</dbReference>
<evidence type="ECO:0000256" key="7">
    <source>
        <dbReference type="ARBA" id="ARBA00045824"/>
    </source>
</evidence>
<comment type="similarity">
    <text evidence="6">Belongs to the SOSS-B family. SOSS-B1 subfamily.</text>
</comment>
<feature type="transmembrane region" description="Helical" evidence="8">
    <location>
        <begin position="120"/>
        <end position="142"/>
    </location>
</feature>
<comment type="caution">
    <text evidence="9">The sequence shown here is derived from an EMBL/GenBank/DDBJ whole genome shotgun (WGS) entry which is preliminary data.</text>
</comment>
<dbReference type="SUPFAM" id="SSF50249">
    <property type="entry name" value="Nucleic acid-binding proteins"/>
    <property type="match status" value="1"/>
</dbReference>
<dbReference type="GO" id="GO:0003677">
    <property type="term" value="F:DNA binding"/>
    <property type="evidence" value="ECO:0007669"/>
    <property type="project" value="UniProtKB-KW"/>
</dbReference>
<gene>
    <name evidence="9" type="ORF">HJG63_013873</name>
</gene>
<keyword evidence="3" id="KW-0238">DNA-binding</keyword>
<proteinExistence type="inferred from homology"/>
<name>A0A7J8JJZ8_ROUAE</name>
<protein>
    <submittedName>
        <fullName evidence="9">Nucleic acid binding protein 2</fullName>
    </submittedName>
</protein>
<evidence type="ECO:0000256" key="5">
    <source>
        <dbReference type="ARBA" id="ARBA00023242"/>
    </source>
</evidence>
<keyword evidence="10" id="KW-1185">Reference proteome</keyword>
<evidence type="ECO:0000256" key="2">
    <source>
        <dbReference type="ARBA" id="ARBA00022763"/>
    </source>
</evidence>
<evidence type="ECO:0000313" key="10">
    <source>
        <dbReference type="Proteomes" id="UP000593571"/>
    </source>
</evidence>
<comment type="subcellular location">
    <subcellularLocation>
        <location evidence="1">Nucleus</location>
    </subcellularLocation>
</comment>
<keyword evidence="5" id="KW-0539">Nucleus</keyword>
<keyword evidence="2" id="KW-0227">DNA damage</keyword>
<dbReference type="Proteomes" id="UP000593571">
    <property type="component" value="Unassembled WGS sequence"/>
</dbReference>
<evidence type="ECO:0000256" key="8">
    <source>
        <dbReference type="SAM" id="Phobius"/>
    </source>
</evidence>
<sequence>MTTETFVKDIKPGLKNLNLIFIVLETGRVTKTKDGHEVRTCKVADKTGSPKEIHCPHLFSKFLFSQYIPIPPIFPSSFTSPCVKKIWGLISITARALVPFCHYHSKTKIRMISPQRLHSFILACLCFFPSRTLLFPLTHFYLLQSSNTLCYLYDSTWSPHYTAFKH</sequence>
<keyword evidence="8" id="KW-0812">Transmembrane</keyword>
<dbReference type="EMBL" id="JACASE010000002">
    <property type="protein sequence ID" value="KAF6496589.1"/>
    <property type="molecule type" value="Genomic_DNA"/>
</dbReference>
<dbReference type="AlphaFoldDB" id="A0A7J8JJZ8"/>
<organism evidence="9 10">
    <name type="scientific">Rousettus aegyptiacus</name>
    <name type="common">Egyptian fruit bat</name>
    <name type="synonym">Pteropus aegyptiacus</name>
    <dbReference type="NCBI Taxonomy" id="9407"/>
    <lineage>
        <taxon>Eukaryota</taxon>
        <taxon>Metazoa</taxon>
        <taxon>Chordata</taxon>
        <taxon>Craniata</taxon>
        <taxon>Vertebrata</taxon>
        <taxon>Euteleostomi</taxon>
        <taxon>Mammalia</taxon>
        <taxon>Eutheria</taxon>
        <taxon>Laurasiatheria</taxon>
        <taxon>Chiroptera</taxon>
        <taxon>Yinpterochiroptera</taxon>
        <taxon>Pteropodoidea</taxon>
        <taxon>Pteropodidae</taxon>
        <taxon>Rousettinae</taxon>
        <taxon>Rousettus</taxon>
    </lineage>
</organism>
<evidence type="ECO:0000256" key="4">
    <source>
        <dbReference type="ARBA" id="ARBA00023204"/>
    </source>
</evidence>
<accession>A0A7J8JJZ8</accession>
<dbReference type="Gene3D" id="2.40.50.140">
    <property type="entry name" value="Nucleic acid-binding proteins"/>
    <property type="match status" value="1"/>
</dbReference>
<keyword evidence="8" id="KW-1133">Transmembrane helix</keyword>
<dbReference type="GO" id="GO:0070876">
    <property type="term" value="C:SOSS complex"/>
    <property type="evidence" value="ECO:0007669"/>
    <property type="project" value="TreeGrafter"/>
</dbReference>
<reference evidence="9 10" key="1">
    <citation type="journal article" date="2020" name="Nature">
        <title>Six reference-quality genomes reveal evolution of bat adaptations.</title>
        <authorList>
            <person name="Jebb D."/>
            <person name="Huang Z."/>
            <person name="Pippel M."/>
            <person name="Hughes G.M."/>
            <person name="Lavrichenko K."/>
            <person name="Devanna P."/>
            <person name="Winkler S."/>
            <person name="Jermiin L.S."/>
            <person name="Skirmuntt E.C."/>
            <person name="Katzourakis A."/>
            <person name="Burkitt-Gray L."/>
            <person name="Ray D.A."/>
            <person name="Sullivan K.A.M."/>
            <person name="Roscito J.G."/>
            <person name="Kirilenko B.M."/>
            <person name="Davalos L.M."/>
            <person name="Corthals A.P."/>
            <person name="Power M.L."/>
            <person name="Jones G."/>
            <person name="Ransome R.D."/>
            <person name="Dechmann D.K.N."/>
            <person name="Locatelli A.G."/>
            <person name="Puechmaille S.J."/>
            <person name="Fedrigo O."/>
            <person name="Jarvis E.D."/>
            <person name="Hiller M."/>
            <person name="Vernes S.C."/>
            <person name="Myers E.W."/>
            <person name="Teeling E.C."/>
        </authorList>
    </citation>
    <scope>NUCLEOTIDE SEQUENCE [LARGE SCALE GENOMIC DNA]</scope>
    <source>
        <strain evidence="9">MRouAeg1</strain>
        <tissue evidence="9">Muscle</tissue>
    </source>
</reference>
<keyword evidence="4" id="KW-0234">DNA repair</keyword>
<evidence type="ECO:0000256" key="3">
    <source>
        <dbReference type="ARBA" id="ARBA00023125"/>
    </source>
</evidence>
<dbReference type="InterPro" id="IPR051231">
    <property type="entry name" value="SOSS-B"/>
</dbReference>
<dbReference type="GO" id="GO:0044818">
    <property type="term" value="P:mitotic G2/M transition checkpoint"/>
    <property type="evidence" value="ECO:0007669"/>
    <property type="project" value="TreeGrafter"/>
</dbReference>
<keyword evidence="8" id="KW-0472">Membrane</keyword>
<dbReference type="GO" id="GO:0010212">
    <property type="term" value="P:response to ionizing radiation"/>
    <property type="evidence" value="ECO:0007669"/>
    <property type="project" value="TreeGrafter"/>
</dbReference>
<evidence type="ECO:0000256" key="1">
    <source>
        <dbReference type="ARBA" id="ARBA00004123"/>
    </source>
</evidence>
<comment type="function">
    <text evidence="7">Component of the SOSS complex, a multiprotein complex that functions downstream of the MRN complex to promote DNA repair and G2/M checkpoint. In the SOSS complex, acts as a sensor of single-stranded DNA that binds to single-stranded DNA, in particular to polypyrimidines. The SOSS complex associates with DNA lesions and influences diverse endpoints in the cellular DNA damage response including cell-cycle checkpoint activation, recombinational repair and maintenance of genomic stability. Required for efficient homologous recombination-dependent repair of double-strand breaks (DSBs) and ATM-dependent signaling pathways.</text>
</comment>
<dbReference type="GO" id="GO:0000724">
    <property type="term" value="P:double-strand break repair via homologous recombination"/>
    <property type="evidence" value="ECO:0007669"/>
    <property type="project" value="TreeGrafter"/>
</dbReference>